<dbReference type="GO" id="GO:0046655">
    <property type="term" value="P:folic acid metabolic process"/>
    <property type="evidence" value="ECO:0007669"/>
    <property type="project" value="TreeGrafter"/>
</dbReference>
<comment type="pathway">
    <text evidence="1">Cofactor biosynthesis; tetrahydrofolate biosynthesis; 5,6,7,8-tetrahydrofolate from 7,8-dihydrofolate: step 1/1.</text>
</comment>
<dbReference type="Pfam" id="PF00186">
    <property type="entry name" value="DHFR_1"/>
    <property type="match status" value="1"/>
</dbReference>
<reference evidence="7" key="1">
    <citation type="submission" date="2024-06" db="EMBL/GenBank/DDBJ databases">
        <authorList>
            <person name="Yang R."/>
        </authorList>
    </citation>
    <scope>NUCLEOTIDE SEQUENCE</scope>
</reference>
<dbReference type="GO" id="GO:0050661">
    <property type="term" value="F:NADP binding"/>
    <property type="evidence" value="ECO:0007669"/>
    <property type="project" value="InterPro"/>
</dbReference>
<dbReference type="PROSITE" id="PS51330">
    <property type="entry name" value="DHFR_2"/>
    <property type="match status" value="1"/>
</dbReference>
<evidence type="ECO:0000256" key="2">
    <source>
        <dbReference type="ARBA" id="ARBA00012856"/>
    </source>
</evidence>
<dbReference type="PRINTS" id="PR00070">
    <property type="entry name" value="DHFR"/>
</dbReference>
<dbReference type="GO" id="GO:0046654">
    <property type="term" value="P:tetrahydrofolate biosynthetic process"/>
    <property type="evidence" value="ECO:0007669"/>
    <property type="project" value="InterPro"/>
</dbReference>
<accession>A0AB39AJV3</accession>
<name>A0AB39AJV3_9CAUD</name>
<evidence type="ECO:0000259" key="6">
    <source>
        <dbReference type="PROSITE" id="PS51330"/>
    </source>
</evidence>
<dbReference type="GO" id="GO:0006730">
    <property type="term" value="P:one-carbon metabolic process"/>
    <property type="evidence" value="ECO:0007669"/>
    <property type="project" value="UniProtKB-KW"/>
</dbReference>
<evidence type="ECO:0000256" key="1">
    <source>
        <dbReference type="ARBA" id="ARBA00004903"/>
    </source>
</evidence>
<keyword evidence="5" id="KW-0560">Oxidoreductase</keyword>
<evidence type="ECO:0000256" key="3">
    <source>
        <dbReference type="ARBA" id="ARBA00022563"/>
    </source>
</evidence>
<dbReference type="InterPro" id="IPR001796">
    <property type="entry name" value="DHFR_dom"/>
</dbReference>
<proteinExistence type="predicted"/>
<dbReference type="PANTHER" id="PTHR48069:SF3">
    <property type="entry name" value="DIHYDROFOLATE REDUCTASE"/>
    <property type="match status" value="1"/>
</dbReference>
<feature type="domain" description="DHFR" evidence="6">
    <location>
        <begin position="1"/>
        <end position="160"/>
    </location>
</feature>
<keyword evidence="4" id="KW-0521">NADP</keyword>
<dbReference type="PANTHER" id="PTHR48069">
    <property type="entry name" value="DIHYDROFOLATE REDUCTASE"/>
    <property type="match status" value="1"/>
</dbReference>
<dbReference type="InterPro" id="IPR012259">
    <property type="entry name" value="DHFR"/>
</dbReference>
<dbReference type="GO" id="GO:0004146">
    <property type="term" value="F:dihydrofolate reductase activity"/>
    <property type="evidence" value="ECO:0007669"/>
    <property type="project" value="UniProtKB-EC"/>
</dbReference>
<keyword evidence="3" id="KW-0554">One-carbon metabolism</keyword>
<evidence type="ECO:0000313" key="7">
    <source>
        <dbReference type="EMBL" id="XDG30904.1"/>
    </source>
</evidence>
<dbReference type="EC" id="1.5.1.3" evidence="2"/>
<evidence type="ECO:0000256" key="5">
    <source>
        <dbReference type="ARBA" id="ARBA00023002"/>
    </source>
</evidence>
<dbReference type="InterPro" id="IPR024072">
    <property type="entry name" value="DHFR-like_dom_sf"/>
</dbReference>
<protein>
    <recommendedName>
        <fullName evidence="2">dihydrofolate reductase</fullName>
        <ecNumber evidence="2">1.5.1.3</ecNumber>
    </recommendedName>
</protein>
<dbReference type="GO" id="GO:0046452">
    <property type="term" value="P:dihydrofolate metabolic process"/>
    <property type="evidence" value="ECO:0007669"/>
    <property type="project" value="TreeGrafter"/>
</dbReference>
<organism evidence="7">
    <name type="scientific">Vibrio phage P018-4</name>
    <dbReference type="NCBI Taxonomy" id="3229728"/>
    <lineage>
        <taxon>Viruses</taxon>
        <taxon>Duplodnaviria</taxon>
        <taxon>Heunggongvirae</taxon>
        <taxon>Uroviricota</taxon>
        <taxon>Caudoviricetes</taxon>
    </lineage>
</organism>
<dbReference type="Gene3D" id="3.40.430.10">
    <property type="entry name" value="Dihydrofolate Reductase, subunit A"/>
    <property type="match status" value="1"/>
</dbReference>
<dbReference type="CDD" id="cd00209">
    <property type="entry name" value="DHFR"/>
    <property type="match status" value="1"/>
</dbReference>
<dbReference type="EMBL" id="PP934186">
    <property type="protein sequence ID" value="XDG30904.1"/>
    <property type="molecule type" value="Genomic_DNA"/>
</dbReference>
<dbReference type="SUPFAM" id="SSF53597">
    <property type="entry name" value="Dihydrofolate reductase-like"/>
    <property type="match status" value="1"/>
</dbReference>
<evidence type="ECO:0000256" key="4">
    <source>
        <dbReference type="ARBA" id="ARBA00022857"/>
    </source>
</evidence>
<sequence>MIKMILASTKDGGIGLDNKLPFHCPEDLKYFKEQTEGEIVVMGRKTFDSLPFEHGLPNRENIILTSLFKPNTRCNETIYTNIQELLDHYKNSGDLWVIGGKSLYEQLFNFVSEVHHTVIKGEHKCDTFIDTSMWEDDIDWCLEEVKILSEVAEVRIWRKC</sequence>